<dbReference type="HOGENOM" id="CLU_058219_1_0_11"/>
<gene>
    <name evidence="3" type="ORF">SXIM_40250</name>
</gene>
<dbReference type="STRING" id="408015.SXIM_40250"/>
<feature type="region of interest" description="Disordered" evidence="1">
    <location>
        <begin position="273"/>
        <end position="292"/>
    </location>
</feature>
<dbReference type="InterPro" id="IPR025164">
    <property type="entry name" value="Toastrack_DUF4097"/>
</dbReference>
<organism evidence="3 4">
    <name type="scientific">Streptomyces xiamenensis</name>
    <dbReference type="NCBI Taxonomy" id="408015"/>
    <lineage>
        <taxon>Bacteria</taxon>
        <taxon>Bacillati</taxon>
        <taxon>Actinomycetota</taxon>
        <taxon>Actinomycetes</taxon>
        <taxon>Kitasatosporales</taxon>
        <taxon>Streptomycetaceae</taxon>
        <taxon>Streptomyces</taxon>
    </lineage>
</organism>
<proteinExistence type="predicted"/>
<dbReference type="AlphaFoldDB" id="A0A0F7FYW2"/>
<sequence>MAATSRWEVSGAQTLTFEEHPVRELRVRLVGGTVNVVGTSDPTAEVEITDVRGEPLIVEQEGGLLTVGYEDLPWQSFLKGWPKRPRKLMRREAVVSIRVPADCRLSAGTVSAAAVVSGLTTDAEVRGVTGQTTLVGLAGAVTADTVSGRVEAQSLGGPLAFTSVSGGLTVVEGRGASLRADTVSGELTLDLAPPGDLADITITSVSGDVALRLPDHINAAVAGNTVSGAVSSAFPELSSHGLWGPKQLTGVLGSGGGRLTCSTVSGAITVLRRPPGVHEQGPSPAPASAFPA</sequence>
<keyword evidence="4" id="KW-1185">Reference proteome</keyword>
<dbReference type="EMBL" id="CP009922">
    <property type="protein sequence ID" value="AKG45409.1"/>
    <property type="molecule type" value="Genomic_DNA"/>
</dbReference>
<evidence type="ECO:0000259" key="2">
    <source>
        <dbReference type="Pfam" id="PF13349"/>
    </source>
</evidence>
<dbReference type="Pfam" id="PF13349">
    <property type="entry name" value="DUF4097"/>
    <property type="match status" value="1"/>
</dbReference>
<reference evidence="3" key="1">
    <citation type="submission" date="2019-08" db="EMBL/GenBank/DDBJ databases">
        <title>Complete genome sequence of a mangrove-derived Streptomyces xiamenensis.</title>
        <authorList>
            <person name="Xu J."/>
        </authorList>
    </citation>
    <scope>NUCLEOTIDE SEQUENCE</scope>
    <source>
        <strain evidence="3">318</strain>
    </source>
</reference>
<dbReference type="Proteomes" id="UP000034034">
    <property type="component" value="Chromosome"/>
</dbReference>
<evidence type="ECO:0000313" key="4">
    <source>
        <dbReference type="Proteomes" id="UP000034034"/>
    </source>
</evidence>
<dbReference type="PATRIC" id="fig|408015.6.peg.4076"/>
<name>A0A0F7FYW2_9ACTN</name>
<evidence type="ECO:0000313" key="3">
    <source>
        <dbReference type="EMBL" id="AKG45409.1"/>
    </source>
</evidence>
<accession>A0A0F7FYW2</accession>
<dbReference type="RefSeq" id="WP_046724798.1">
    <property type="nucleotide sequence ID" value="NZ_CP009922.3"/>
</dbReference>
<evidence type="ECO:0000256" key="1">
    <source>
        <dbReference type="SAM" id="MobiDB-lite"/>
    </source>
</evidence>
<feature type="domain" description="DUF4097" evidence="2">
    <location>
        <begin position="34"/>
        <end position="270"/>
    </location>
</feature>
<protein>
    <recommendedName>
        <fullName evidence="2">DUF4097 domain-containing protein</fullName>
    </recommendedName>
</protein>
<dbReference type="KEGG" id="sxi:SXIM_40250"/>